<proteinExistence type="predicted"/>
<feature type="chain" id="PRO_5008913862" description="Transmembrane protein" evidence="3">
    <location>
        <begin position="39"/>
        <end position="137"/>
    </location>
</feature>
<gene>
    <name evidence="4" type="ORF">cyc_01095</name>
</gene>
<feature type="signal peptide" evidence="3">
    <location>
        <begin position="1"/>
        <end position="38"/>
    </location>
</feature>
<evidence type="ECO:0000313" key="4">
    <source>
        <dbReference type="EMBL" id="OEH74030.1"/>
    </source>
</evidence>
<reference evidence="4 5" key="1">
    <citation type="journal article" date="2016" name="BMC Genomics">
        <title>Comparative genomics reveals Cyclospora cayetanensis possesses coccidia-like metabolism and invasion components but unique surface antigens.</title>
        <authorList>
            <person name="Liu S."/>
            <person name="Wang L."/>
            <person name="Zheng H."/>
            <person name="Xu Z."/>
            <person name="Roellig D.M."/>
            <person name="Li N."/>
            <person name="Frace M.A."/>
            <person name="Tang K."/>
            <person name="Arrowood M.J."/>
            <person name="Moss D.M."/>
            <person name="Zhang L."/>
            <person name="Feng Y."/>
            <person name="Xiao L."/>
        </authorList>
    </citation>
    <scope>NUCLEOTIDE SEQUENCE [LARGE SCALE GENOMIC DNA]</scope>
    <source>
        <strain evidence="4 5">CHN_HEN01</strain>
    </source>
</reference>
<protein>
    <recommendedName>
        <fullName evidence="6">Transmembrane protein</fullName>
    </recommendedName>
</protein>
<keyword evidence="5" id="KW-1185">Reference proteome</keyword>
<feature type="region of interest" description="Disordered" evidence="1">
    <location>
        <begin position="47"/>
        <end position="67"/>
    </location>
</feature>
<sequence length="137" mass="14793">MMGGGSQRQTKSTTWRLGCVFVPLALSLLLLVVDIADANFVYHSEVTPDSKSKTDQHTEEARERAAPLGEVTASIEQSPFILESREELRTLPNAAGVLSPPVAVGVAALLALVLLMLRIPYLMKILKTVVERGPKVG</sequence>
<evidence type="ECO:0000313" key="5">
    <source>
        <dbReference type="Proteomes" id="UP000095192"/>
    </source>
</evidence>
<feature type="transmembrane region" description="Helical" evidence="2">
    <location>
        <begin position="98"/>
        <end position="117"/>
    </location>
</feature>
<comment type="caution">
    <text evidence="4">The sequence shown here is derived from an EMBL/GenBank/DDBJ whole genome shotgun (WGS) entry which is preliminary data.</text>
</comment>
<evidence type="ECO:0000256" key="3">
    <source>
        <dbReference type="SAM" id="SignalP"/>
    </source>
</evidence>
<dbReference type="VEuPathDB" id="ToxoDB:cyc_01095"/>
<accession>A0A1D3CS53</accession>
<keyword evidence="2" id="KW-0472">Membrane</keyword>
<organism evidence="4 5">
    <name type="scientific">Cyclospora cayetanensis</name>
    <dbReference type="NCBI Taxonomy" id="88456"/>
    <lineage>
        <taxon>Eukaryota</taxon>
        <taxon>Sar</taxon>
        <taxon>Alveolata</taxon>
        <taxon>Apicomplexa</taxon>
        <taxon>Conoidasida</taxon>
        <taxon>Coccidia</taxon>
        <taxon>Eucoccidiorida</taxon>
        <taxon>Eimeriorina</taxon>
        <taxon>Eimeriidae</taxon>
        <taxon>Cyclospora</taxon>
    </lineage>
</organism>
<dbReference type="EMBL" id="JROU02002160">
    <property type="protein sequence ID" value="OEH74030.1"/>
    <property type="molecule type" value="Genomic_DNA"/>
</dbReference>
<dbReference type="InParanoid" id="A0A1D3CS53"/>
<dbReference type="Proteomes" id="UP000095192">
    <property type="component" value="Unassembled WGS sequence"/>
</dbReference>
<evidence type="ECO:0000256" key="1">
    <source>
        <dbReference type="SAM" id="MobiDB-lite"/>
    </source>
</evidence>
<name>A0A1D3CS53_9EIME</name>
<keyword evidence="2" id="KW-0812">Transmembrane</keyword>
<feature type="compositionally biased region" description="Basic and acidic residues" evidence="1">
    <location>
        <begin position="47"/>
        <end position="65"/>
    </location>
</feature>
<evidence type="ECO:0008006" key="6">
    <source>
        <dbReference type="Google" id="ProtNLM"/>
    </source>
</evidence>
<dbReference type="AlphaFoldDB" id="A0A1D3CS53"/>
<keyword evidence="2" id="KW-1133">Transmembrane helix</keyword>
<keyword evidence="3" id="KW-0732">Signal</keyword>
<evidence type="ECO:0000256" key="2">
    <source>
        <dbReference type="SAM" id="Phobius"/>
    </source>
</evidence>